<dbReference type="AlphaFoldDB" id="A0A1T4KPZ9"/>
<sequence>MVRGNKIKDVRLTVQEVDQYDDFKGLSPDQKERLITLVYEVSRALYKSYEGKHD</sequence>
<gene>
    <name evidence="1" type="ORF">SAMN04488128_101242</name>
</gene>
<dbReference type="STRING" id="634771.SAMN04488128_101242"/>
<dbReference type="EMBL" id="FUWZ01000001">
    <property type="protein sequence ID" value="SJZ44428.1"/>
    <property type="molecule type" value="Genomic_DNA"/>
</dbReference>
<organism evidence="1 2">
    <name type="scientific">Chitinophaga eiseniae</name>
    <dbReference type="NCBI Taxonomy" id="634771"/>
    <lineage>
        <taxon>Bacteria</taxon>
        <taxon>Pseudomonadati</taxon>
        <taxon>Bacteroidota</taxon>
        <taxon>Chitinophagia</taxon>
        <taxon>Chitinophagales</taxon>
        <taxon>Chitinophagaceae</taxon>
        <taxon>Chitinophaga</taxon>
    </lineage>
</organism>
<keyword evidence="2" id="KW-1185">Reference proteome</keyword>
<reference evidence="2" key="1">
    <citation type="submission" date="2017-02" db="EMBL/GenBank/DDBJ databases">
        <authorList>
            <person name="Varghese N."/>
            <person name="Submissions S."/>
        </authorList>
    </citation>
    <scope>NUCLEOTIDE SEQUENCE [LARGE SCALE GENOMIC DNA]</scope>
    <source>
        <strain evidence="2">DSM 22224</strain>
    </source>
</reference>
<evidence type="ECO:0000313" key="2">
    <source>
        <dbReference type="Proteomes" id="UP000190367"/>
    </source>
</evidence>
<accession>A0A1T4KPZ9</accession>
<protein>
    <submittedName>
        <fullName evidence="1">Uncharacterized protein</fullName>
    </submittedName>
</protein>
<name>A0A1T4KPZ9_9BACT</name>
<proteinExistence type="predicted"/>
<dbReference type="Proteomes" id="UP000190367">
    <property type="component" value="Unassembled WGS sequence"/>
</dbReference>
<evidence type="ECO:0000313" key="1">
    <source>
        <dbReference type="EMBL" id="SJZ44428.1"/>
    </source>
</evidence>